<evidence type="ECO:0000313" key="14">
    <source>
        <dbReference type="EMBL" id="KLU26434.1"/>
    </source>
</evidence>
<keyword evidence="4" id="KW-1003">Cell membrane</keyword>
<dbReference type="Proteomes" id="UP000035963">
    <property type="component" value="Unassembled WGS sequence"/>
</dbReference>
<dbReference type="InterPro" id="IPR035906">
    <property type="entry name" value="MetI-like_sf"/>
</dbReference>
<evidence type="ECO:0000256" key="2">
    <source>
        <dbReference type="ARBA" id="ARBA00010072"/>
    </source>
</evidence>
<evidence type="ECO:0000256" key="6">
    <source>
        <dbReference type="ARBA" id="ARBA00022970"/>
    </source>
</evidence>
<evidence type="ECO:0000256" key="9">
    <source>
        <dbReference type="ARBA" id="ARBA00060298"/>
    </source>
</evidence>
<feature type="transmembrane region" description="Helical" evidence="12">
    <location>
        <begin position="186"/>
        <end position="209"/>
    </location>
</feature>
<gene>
    <name evidence="14" type="ORF">EOS_09485</name>
</gene>
<protein>
    <recommendedName>
        <fullName evidence="11">Glutamate/aspartate import permease protein GltK</fullName>
    </recommendedName>
</protein>
<dbReference type="RefSeq" id="WP_047846373.1">
    <property type="nucleotide sequence ID" value="NZ_AEJF01000069.1"/>
</dbReference>
<accession>A0A0J1D0Y3</accession>
<keyword evidence="7 12" id="KW-1133">Transmembrane helix</keyword>
<feature type="transmembrane region" description="Helical" evidence="12">
    <location>
        <begin position="20"/>
        <end position="48"/>
    </location>
</feature>
<comment type="similarity">
    <text evidence="2">Belongs to the binding-protein-dependent transport system permease family. HisMQ subfamily.</text>
</comment>
<organism evidence="14 15">
    <name type="scientific">Caballeronia mineralivorans PML1(12)</name>
    <dbReference type="NCBI Taxonomy" id="908627"/>
    <lineage>
        <taxon>Bacteria</taxon>
        <taxon>Pseudomonadati</taxon>
        <taxon>Pseudomonadota</taxon>
        <taxon>Betaproteobacteria</taxon>
        <taxon>Burkholderiales</taxon>
        <taxon>Burkholderiaceae</taxon>
        <taxon>Caballeronia</taxon>
    </lineage>
</organism>
<evidence type="ECO:0000256" key="10">
    <source>
        <dbReference type="ARBA" id="ARBA00062718"/>
    </source>
</evidence>
<evidence type="ECO:0000256" key="12">
    <source>
        <dbReference type="RuleBase" id="RU363032"/>
    </source>
</evidence>
<evidence type="ECO:0000313" key="15">
    <source>
        <dbReference type="Proteomes" id="UP000035963"/>
    </source>
</evidence>
<dbReference type="Gene3D" id="1.10.3720.10">
    <property type="entry name" value="MetI-like"/>
    <property type="match status" value="1"/>
</dbReference>
<sequence length="225" mass="25015">MTLFNLQDFFGYLSNGFLLRGVAVTLGLTVATVIGGMLFGMLVALMRMSGSKPLARAAQFYIWFFRGTPLLIQLVIVYTGLPQLGLRLNVVESSLLALVLNEAAYLAEIIRSGFMGVPRGQYEAAEALGLPKWLVMWKVTLPQAFRLMIPSLGNSINGLLKSTSITSVISMEELMRRSQMLMQEKFEVLEVFGAAAVFYLVMTTGWGLIQRRLEKHFGAAHEQNR</sequence>
<dbReference type="FunFam" id="1.10.3720.10:FF:000006">
    <property type="entry name" value="Glutamate/aspartate ABC transporter, permease protein GltK"/>
    <property type="match status" value="1"/>
</dbReference>
<dbReference type="AlphaFoldDB" id="A0A0J1D0Y3"/>
<evidence type="ECO:0000256" key="7">
    <source>
        <dbReference type="ARBA" id="ARBA00022989"/>
    </source>
</evidence>
<dbReference type="InterPro" id="IPR000515">
    <property type="entry name" value="MetI-like"/>
</dbReference>
<dbReference type="EMBL" id="AEJF01000069">
    <property type="protein sequence ID" value="KLU26434.1"/>
    <property type="molecule type" value="Genomic_DNA"/>
</dbReference>
<dbReference type="PATRIC" id="fig|908627.4.peg.2095"/>
<dbReference type="NCBIfam" id="TIGR01726">
    <property type="entry name" value="HEQRo_perm_3TM"/>
    <property type="match status" value="1"/>
</dbReference>
<evidence type="ECO:0000256" key="4">
    <source>
        <dbReference type="ARBA" id="ARBA00022475"/>
    </source>
</evidence>
<evidence type="ECO:0000256" key="3">
    <source>
        <dbReference type="ARBA" id="ARBA00022448"/>
    </source>
</evidence>
<proteinExistence type="inferred from homology"/>
<dbReference type="SUPFAM" id="SSF161098">
    <property type="entry name" value="MetI-like"/>
    <property type="match status" value="1"/>
</dbReference>
<dbReference type="OrthoDB" id="7026155at2"/>
<comment type="subunit">
    <text evidence="10">The complex is composed of two ATP-binding proteins (GltL), two transmembrane proteins (GltJ and GltK) and a solute-binding protein (GltI).</text>
</comment>
<keyword evidence="6" id="KW-0029">Amino-acid transport</keyword>
<keyword evidence="5 12" id="KW-0812">Transmembrane</keyword>
<evidence type="ECO:0000256" key="5">
    <source>
        <dbReference type="ARBA" id="ARBA00022692"/>
    </source>
</evidence>
<comment type="subcellular location">
    <subcellularLocation>
        <location evidence="1">Cell inner membrane</location>
        <topology evidence="1">Multi-pass membrane protein</topology>
    </subcellularLocation>
    <subcellularLocation>
        <location evidence="12">Cell membrane</location>
        <topology evidence="12">Multi-pass membrane protein</topology>
    </subcellularLocation>
</comment>
<evidence type="ECO:0000256" key="8">
    <source>
        <dbReference type="ARBA" id="ARBA00023136"/>
    </source>
</evidence>
<dbReference type="PANTHER" id="PTHR30614">
    <property type="entry name" value="MEMBRANE COMPONENT OF AMINO ACID ABC TRANSPORTER"/>
    <property type="match status" value="1"/>
</dbReference>
<dbReference type="GO" id="GO:0006865">
    <property type="term" value="P:amino acid transport"/>
    <property type="evidence" value="ECO:0007669"/>
    <property type="project" value="UniProtKB-KW"/>
</dbReference>
<dbReference type="InterPro" id="IPR010065">
    <property type="entry name" value="AA_ABC_transptr_permease_3TM"/>
</dbReference>
<dbReference type="InterPro" id="IPR043429">
    <property type="entry name" value="ArtM/GltK/GlnP/TcyL/YhdX-like"/>
</dbReference>
<comment type="caution">
    <text evidence="14">The sequence shown here is derived from an EMBL/GenBank/DDBJ whole genome shotgun (WGS) entry which is preliminary data.</text>
</comment>
<dbReference type="GO" id="GO:0043190">
    <property type="term" value="C:ATP-binding cassette (ABC) transporter complex"/>
    <property type="evidence" value="ECO:0007669"/>
    <property type="project" value="InterPro"/>
</dbReference>
<dbReference type="CDD" id="cd06261">
    <property type="entry name" value="TM_PBP2"/>
    <property type="match status" value="1"/>
</dbReference>
<feature type="transmembrane region" description="Helical" evidence="12">
    <location>
        <begin position="60"/>
        <end position="81"/>
    </location>
</feature>
<evidence type="ECO:0000256" key="1">
    <source>
        <dbReference type="ARBA" id="ARBA00004429"/>
    </source>
</evidence>
<dbReference type="PANTHER" id="PTHR30614:SF0">
    <property type="entry name" value="L-CYSTINE TRANSPORT SYSTEM PERMEASE PROTEIN TCYL"/>
    <property type="match status" value="1"/>
</dbReference>
<evidence type="ECO:0000259" key="13">
    <source>
        <dbReference type="PROSITE" id="PS50928"/>
    </source>
</evidence>
<feature type="domain" description="ABC transmembrane type-1" evidence="13">
    <location>
        <begin position="22"/>
        <end position="210"/>
    </location>
</feature>
<dbReference type="GO" id="GO:0022857">
    <property type="term" value="F:transmembrane transporter activity"/>
    <property type="evidence" value="ECO:0007669"/>
    <property type="project" value="InterPro"/>
</dbReference>
<comment type="function">
    <text evidence="9">Part of the ABC transporter complex GltIJKL involved in glutamate and aspartate uptake. Probably responsible for the translocation of the substrate across the membrane.</text>
</comment>
<keyword evidence="3 12" id="KW-0813">Transport</keyword>
<evidence type="ECO:0000256" key="11">
    <source>
        <dbReference type="ARBA" id="ARBA00073645"/>
    </source>
</evidence>
<reference evidence="14 15" key="1">
    <citation type="journal article" date="2015" name="Genome Announc.">
        <title>Draft Genome Sequence of Burkholderia sp. Strain PML1(12), an Ectomycorrhizosphere-Inhabiting Bacterium with Effective Mineral-Weathering Ability.</title>
        <authorList>
            <person name="Uroz S."/>
            <person name="Oger P."/>
        </authorList>
    </citation>
    <scope>NUCLEOTIDE SEQUENCE [LARGE SCALE GENOMIC DNA]</scope>
    <source>
        <strain evidence="15">PML1(12)</strain>
    </source>
</reference>
<dbReference type="PROSITE" id="PS50928">
    <property type="entry name" value="ABC_TM1"/>
    <property type="match status" value="1"/>
</dbReference>
<dbReference type="Pfam" id="PF00528">
    <property type="entry name" value="BPD_transp_1"/>
    <property type="match status" value="1"/>
</dbReference>
<name>A0A0J1D0Y3_9BURK</name>
<keyword evidence="15" id="KW-1185">Reference proteome</keyword>
<keyword evidence="8 12" id="KW-0472">Membrane</keyword>